<dbReference type="GO" id="GO:0055085">
    <property type="term" value="P:transmembrane transport"/>
    <property type="evidence" value="ECO:0007669"/>
    <property type="project" value="InterPro"/>
</dbReference>
<dbReference type="PANTHER" id="PTHR43649">
    <property type="entry name" value="ARABINOSE-BINDING PROTEIN-RELATED"/>
    <property type="match status" value="1"/>
</dbReference>
<dbReference type="PANTHER" id="PTHR43649:SF33">
    <property type="entry name" value="POLYGALACTURONAN_RHAMNOGALACTURONAN-BINDING PROTEIN YTCQ"/>
    <property type="match status" value="1"/>
</dbReference>
<dbReference type="EMBL" id="JACJVQ010000021">
    <property type="protein sequence ID" value="MBB6637391.1"/>
    <property type="molecule type" value="Genomic_DNA"/>
</dbReference>
<feature type="chain" id="PRO_5039336711" evidence="9">
    <location>
        <begin position="20"/>
        <end position="440"/>
    </location>
</feature>
<keyword evidence="6" id="KW-0564">Palmitate</keyword>
<dbReference type="Proteomes" id="UP000535838">
    <property type="component" value="Unassembled WGS sequence"/>
</dbReference>
<accession>A0A841T888</accession>
<feature type="signal peptide" evidence="9">
    <location>
        <begin position="1"/>
        <end position="19"/>
    </location>
</feature>
<dbReference type="InterPro" id="IPR050490">
    <property type="entry name" value="Bact_solute-bd_prot1"/>
</dbReference>
<name>A0A841T888_9BACL</name>
<dbReference type="InterPro" id="IPR006061">
    <property type="entry name" value="SBP_1_CS"/>
</dbReference>
<feature type="region of interest" description="Disordered" evidence="8">
    <location>
        <begin position="21"/>
        <end position="43"/>
    </location>
</feature>
<dbReference type="InterPro" id="IPR006059">
    <property type="entry name" value="SBP"/>
</dbReference>
<reference evidence="10 11" key="1">
    <citation type="submission" date="2020-08" db="EMBL/GenBank/DDBJ databases">
        <title>Cohnella phylogeny.</title>
        <authorList>
            <person name="Dunlap C."/>
        </authorList>
    </citation>
    <scope>NUCLEOTIDE SEQUENCE [LARGE SCALE GENOMIC DNA]</scope>
    <source>
        <strain evidence="10 11">DSM 25241</strain>
    </source>
</reference>
<evidence type="ECO:0000256" key="9">
    <source>
        <dbReference type="SAM" id="SignalP"/>
    </source>
</evidence>
<evidence type="ECO:0000256" key="6">
    <source>
        <dbReference type="ARBA" id="ARBA00023139"/>
    </source>
</evidence>
<dbReference type="Gene3D" id="3.40.190.10">
    <property type="entry name" value="Periplasmic binding protein-like II"/>
    <property type="match status" value="1"/>
</dbReference>
<evidence type="ECO:0000256" key="4">
    <source>
        <dbReference type="ARBA" id="ARBA00022729"/>
    </source>
</evidence>
<dbReference type="Pfam" id="PF01547">
    <property type="entry name" value="SBP_bac_1"/>
    <property type="match status" value="1"/>
</dbReference>
<keyword evidence="5" id="KW-0472">Membrane</keyword>
<evidence type="ECO:0000256" key="2">
    <source>
        <dbReference type="ARBA" id="ARBA00022448"/>
    </source>
</evidence>
<proteinExistence type="inferred from homology"/>
<keyword evidence="7" id="KW-0449">Lipoprotein</keyword>
<evidence type="ECO:0000256" key="8">
    <source>
        <dbReference type="SAM" id="MobiDB-lite"/>
    </source>
</evidence>
<evidence type="ECO:0000313" key="10">
    <source>
        <dbReference type="EMBL" id="MBB6637391.1"/>
    </source>
</evidence>
<dbReference type="PROSITE" id="PS51257">
    <property type="entry name" value="PROKAR_LIPOPROTEIN"/>
    <property type="match status" value="1"/>
</dbReference>
<sequence length="440" mass="48802">MRKSLLAMTLAAVAAFTAACGNSDNEGSSPEPAASGSQQAGTTSGENVELKFMTWGNQQHLDMYQTLLAKYKETHPNITVTLESVPFADYQQKVSVLAAGRELPDLAWISERMVPQFMSNNILADISDIKNDAEFALNDFIPSTLELFSNEGGLYGLPFSTPPSVIFYNADLFEKAGLPTPNELASKGEWTWDKFVETAKTLTSGSGADKTYGATFFRDWKTWIMLPSYSWSNGSDIFNDDMTEFTWNDQYGVESLEMLKKMMFEDGSHPKAGEQISFDTGKLAMYFDGYSYMSKAREIKDFKWSIAPFPSGSLGSAPMMGQAGYVIFEQTKHPEEAKELLKFLASQEGVQATSTYFVPPRQSVLNSDSFLNKPNNPPAEHIKQALIDEMPKAIVQPGHVQWTKIDNEILLGFDRLFAESASPSDILAKMKQAIDPLLTK</sequence>
<comment type="caution">
    <text evidence="10">The sequence shown here is derived from an EMBL/GenBank/DDBJ whole genome shotgun (WGS) entry which is preliminary data.</text>
</comment>
<dbReference type="SUPFAM" id="SSF53850">
    <property type="entry name" value="Periplasmic binding protein-like II"/>
    <property type="match status" value="1"/>
</dbReference>
<dbReference type="PROSITE" id="PS01037">
    <property type="entry name" value="SBP_BACTERIAL_1"/>
    <property type="match status" value="1"/>
</dbReference>
<dbReference type="CDD" id="cd13585">
    <property type="entry name" value="PBP2_TMBP_like"/>
    <property type="match status" value="1"/>
</dbReference>
<evidence type="ECO:0000256" key="7">
    <source>
        <dbReference type="ARBA" id="ARBA00023288"/>
    </source>
</evidence>
<evidence type="ECO:0000256" key="1">
    <source>
        <dbReference type="ARBA" id="ARBA00008520"/>
    </source>
</evidence>
<keyword evidence="4 9" id="KW-0732">Signal</keyword>
<comment type="similarity">
    <text evidence="1">Belongs to the bacterial solute-binding protein 1 family.</text>
</comment>
<organism evidence="10 11">
    <name type="scientific">Cohnella thailandensis</name>
    <dbReference type="NCBI Taxonomy" id="557557"/>
    <lineage>
        <taxon>Bacteria</taxon>
        <taxon>Bacillati</taxon>
        <taxon>Bacillota</taxon>
        <taxon>Bacilli</taxon>
        <taxon>Bacillales</taxon>
        <taxon>Paenibacillaceae</taxon>
        <taxon>Cohnella</taxon>
    </lineage>
</organism>
<dbReference type="RefSeq" id="WP_185122594.1">
    <property type="nucleotide sequence ID" value="NZ_JACJVQ010000021.1"/>
</dbReference>
<keyword evidence="11" id="KW-1185">Reference proteome</keyword>
<keyword evidence="2" id="KW-0813">Transport</keyword>
<keyword evidence="3" id="KW-1003">Cell membrane</keyword>
<protein>
    <submittedName>
        <fullName evidence="10">Sugar ABC transporter substrate-binding protein</fullName>
    </submittedName>
</protein>
<evidence type="ECO:0000256" key="5">
    <source>
        <dbReference type="ARBA" id="ARBA00023136"/>
    </source>
</evidence>
<evidence type="ECO:0000313" key="11">
    <source>
        <dbReference type="Proteomes" id="UP000535838"/>
    </source>
</evidence>
<dbReference type="AlphaFoldDB" id="A0A841T888"/>
<gene>
    <name evidence="10" type="ORF">H7B67_24950</name>
</gene>
<evidence type="ECO:0000256" key="3">
    <source>
        <dbReference type="ARBA" id="ARBA00022475"/>
    </source>
</evidence>